<dbReference type="InterPro" id="IPR016024">
    <property type="entry name" value="ARM-type_fold"/>
</dbReference>
<proteinExistence type="inferred from homology"/>
<evidence type="ECO:0000256" key="8">
    <source>
        <dbReference type="ARBA" id="ARBA00022949"/>
    </source>
</evidence>
<dbReference type="GO" id="GO:0005886">
    <property type="term" value="C:plasma membrane"/>
    <property type="evidence" value="ECO:0007669"/>
    <property type="project" value="TreeGrafter"/>
</dbReference>
<evidence type="ECO:0000313" key="12">
    <source>
        <dbReference type="Ensembl" id="ENSPKIP00000029257.1"/>
    </source>
</evidence>
<feature type="region of interest" description="Disordered" evidence="11">
    <location>
        <begin position="1"/>
        <end position="24"/>
    </location>
</feature>
<dbReference type="Ensembl" id="ENSPKIT00000010051.1">
    <property type="protein sequence ID" value="ENSPKIP00000029257.1"/>
    <property type="gene ID" value="ENSPKIG00000010527.1"/>
</dbReference>
<evidence type="ECO:0000256" key="10">
    <source>
        <dbReference type="PROSITE-ProRule" id="PRU00259"/>
    </source>
</evidence>
<evidence type="ECO:0000256" key="5">
    <source>
        <dbReference type="ARBA" id="ARBA00022490"/>
    </source>
</evidence>
<feature type="compositionally biased region" description="Basic and acidic residues" evidence="11">
    <location>
        <begin position="268"/>
        <end position="278"/>
    </location>
</feature>
<feature type="repeat" description="ARM" evidence="10">
    <location>
        <begin position="690"/>
        <end position="727"/>
    </location>
</feature>
<feature type="compositionally biased region" description="Acidic residues" evidence="11">
    <location>
        <begin position="239"/>
        <end position="249"/>
    </location>
</feature>
<dbReference type="SMART" id="SM00185">
    <property type="entry name" value="ARM"/>
    <property type="match status" value="6"/>
</dbReference>
<keyword evidence="6" id="KW-0677">Repeat</keyword>
<dbReference type="GeneTree" id="ENSGT00940000157027"/>
<dbReference type="InterPro" id="IPR000225">
    <property type="entry name" value="Armadillo"/>
</dbReference>
<organism evidence="12 13">
    <name type="scientific">Paramormyrops kingsleyae</name>
    <dbReference type="NCBI Taxonomy" id="1676925"/>
    <lineage>
        <taxon>Eukaryota</taxon>
        <taxon>Metazoa</taxon>
        <taxon>Chordata</taxon>
        <taxon>Craniata</taxon>
        <taxon>Vertebrata</taxon>
        <taxon>Euteleostomi</taxon>
        <taxon>Actinopterygii</taxon>
        <taxon>Neopterygii</taxon>
        <taxon>Teleostei</taxon>
        <taxon>Osteoglossocephala</taxon>
        <taxon>Osteoglossomorpha</taxon>
        <taxon>Osteoglossiformes</taxon>
        <taxon>Mormyridae</taxon>
        <taxon>Paramormyrops</taxon>
    </lineage>
</organism>
<evidence type="ECO:0000256" key="4">
    <source>
        <dbReference type="ARBA" id="ARBA00005462"/>
    </source>
</evidence>
<evidence type="ECO:0000256" key="11">
    <source>
        <dbReference type="SAM" id="MobiDB-lite"/>
    </source>
</evidence>
<keyword evidence="7" id="KW-0130">Cell adhesion</keyword>
<dbReference type="AlphaFoldDB" id="A0A3B3SES5"/>
<dbReference type="Pfam" id="PF00514">
    <property type="entry name" value="Arm"/>
    <property type="match status" value="4"/>
</dbReference>
<dbReference type="SUPFAM" id="SSF48371">
    <property type="entry name" value="ARM repeat"/>
    <property type="match status" value="1"/>
</dbReference>
<evidence type="ECO:0000313" key="13">
    <source>
        <dbReference type="Proteomes" id="UP000261540"/>
    </source>
</evidence>
<feature type="region of interest" description="Disordered" evidence="11">
    <location>
        <begin position="570"/>
        <end position="602"/>
    </location>
</feature>
<evidence type="ECO:0000256" key="9">
    <source>
        <dbReference type="ARBA" id="ARBA00023242"/>
    </source>
</evidence>
<dbReference type="PANTHER" id="PTHR10372">
    <property type="entry name" value="PLAKOPHILLIN-RELATED"/>
    <property type="match status" value="1"/>
</dbReference>
<comment type="similarity">
    <text evidence="4">Belongs to the beta-catenin family.</text>
</comment>
<feature type="region of interest" description="Disordered" evidence="11">
    <location>
        <begin position="224"/>
        <end position="278"/>
    </location>
</feature>
<evidence type="ECO:0000256" key="3">
    <source>
        <dbReference type="ARBA" id="ARBA00004536"/>
    </source>
</evidence>
<dbReference type="GO" id="GO:0005737">
    <property type="term" value="C:cytoplasm"/>
    <property type="evidence" value="ECO:0007669"/>
    <property type="project" value="UniProtKB-SubCell"/>
</dbReference>
<protein>
    <submittedName>
        <fullName evidence="12">ARVCF delta catenin family member</fullName>
    </submittedName>
</protein>
<keyword evidence="9" id="KW-0539">Nucleus</keyword>
<dbReference type="PANTHER" id="PTHR10372:SF5">
    <property type="entry name" value="SPLICING REGULATOR ARVCF"/>
    <property type="match status" value="1"/>
</dbReference>
<sequence length="908" mass="101395">MPTSTVTFMGVSHLHKEQSPSNQTSLAMMQEPQEIVEETVTIEEDPGTPTSHVSVVTSDDGTTRRTETKVTKMVKTVTTRTVRQVPLGPDGVPFPEGSSPLGSYTNSIDRRFMKNGERFSTPQATSTLTRSYNNYSDSYGETPEGPYRHYGLHDGYGDLPDSYGSLSRGVNYRPRYPYMASSGYRPENSYTLPIRKDDYSHVAQPQVPLGGTVDLNRSQPERFQAEPYGLEDDRRSLGPDDDEPYDLESDYSTANRRTVGGANHGRHMREPPRVRGGYEDPIEADLIDDRHPYMPNLYSAPLAQAELGSLASLDRMGPMGGRRSPSADSVRKDPRWRDPDLPEVIAMLGHPVDPVKSNAAAYLQHLCYENDKVKKEVRHLKGVPLLVGLLDHPRPEVHRKACGALRNISYGRDHDNKVAIKNCDGIPALIRLLRKTSDMEVRELVTGTLWNLSSYEPLKMVIINHGLQTLTNEVIIPHSGWEQEPNEDSKPRDAEWTTVFKNTSGCLRNVSSDGAEARRRLRECEGLVDALLHALQSAVGKKDMDNKSVENCVCIMRNLSYHVHKEVPGAEKFQEPSTNQAPGSVGPQRKKKDDAGCFGGKKTKEEWFNQGRKNGESEKSYDTLDLPKRTEPTKGFELLYQPEVVRLYLSLLTESQNYNTLEAAAGALQNLSAGQWTWSNYIRATVRKEKGLPILVELLRSDSDKVVRAVAIALRNLSMDRRNKDLIGSYAMRDLVSNLPSGQQRPAKNLEEDTVVAVLNTIHEIVTDSSENARSLIQAQAIEKLVAINRTSQSQRETKAASYVLQAVWSHKELRNSLAKDGWNKTHFQPTATSQAKGTRSNKPAYDDTTLPLMEKNQGNKKSISGDMIPMDELDPDGYSTIDQKDKDCKYKSGDVSSDLAEREPLKA</sequence>
<keyword evidence="8" id="KW-0965">Cell junction</keyword>
<evidence type="ECO:0000256" key="2">
    <source>
        <dbReference type="ARBA" id="ARBA00004496"/>
    </source>
</evidence>
<dbReference type="FunFam" id="1.25.10.10:FF:000007">
    <property type="entry name" value="ARVCF, delta catenin family member"/>
    <property type="match status" value="1"/>
</dbReference>
<dbReference type="InterPro" id="IPR011989">
    <property type="entry name" value="ARM-like"/>
</dbReference>
<feature type="region of interest" description="Disordered" evidence="11">
    <location>
        <begin position="42"/>
        <end position="66"/>
    </location>
</feature>
<feature type="region of interest" description="Disordered" evidence="11">
    <location>
        <begin position="829"/>
        <end position="908"/>
    </location>
</feature>
<dbReference type="InterPro" id="IPR028435">
    <property type="entry name" value="Plakophilin/d_Catenin"/>
</dbReference>
<evidence type="ECO:0000256" key="1">
    <source>
        <dbReference type="ARBA" id="ARBA00004123"/>
    </source>
</evidence>
<name>A0A3B3SES5_9TELE</name>
<feature type="repeat" description="ARM" evidence="10">
    <location>
        <begin position="381"/>
        <end position="418"/>
    </location>
</feature>
<comment type="subcellular location">
    <subcellularLocation>
        <location evidence="3">Cell junction</location>
        <location evidence="3">Adherens junction</location>
    </subcellularLocation>
    <subcellularLocation>
        <location evidence="2">Cytoplasm</location>
    </subcellularLocation>
    <subcellularLocation>
        <location evidence="1">Nucleus</location>
    </subcellularLocation>
</comment>
<dbReference type="GO" id="GO:0098609">
    <property type="term" value="P:cell-cell adhesion"/>
    <property type="evidence" value="ECO:0007669"/>
    <property type="project" value="InterPro"/>
</dbReference>
<keyword evidence="13" id="KW-1185">Reference proteome</keyword>
<accession>A0A3B3SES5</accession>
<dbReference type="GO" id="GO:0005912">
    <property type="term" value="C:adherens junction"/>
    <property type="evidence" value="ECO:0007669"/>
    <property type="project" value="UniProtKB-SubCell"/>
</dbReference>
<dbReference type="Gene3D" id="1.25.10.10">
    <property type="entry name" value="Leucine-rich Repeat Variant"/>
    <property type="match status" value="1"/>
</dbReference>
<keyword evidence="5" id="KW-0963">Cytoplasm</keyword>
<evidence type="ECO:0000256" key="7">
    <source>
        <dbReference type="ARBA" id="ARBA00022889"/>
    </source>
</evidence>
<feature type="compositionally biased region" description="Polar residues" evidence="11">
    <location>
        <begin position="48"/>
        <end position="60"/>
    </location>
</feature>
<reference evidence="12" key="2">
    <citation type="submission" date="2025-09" db="UniProtKB">
        <authorList>
            <consortium name="Ensembl"/>
        </authorList>
    </citation>
    <scope>IDENTIFICATION</scope>
</reference>
<feature type="repeat" description="ARM" evidence="10">
    <location>
        <begin position="424"/>
        <end position="467"/>
    </location>
</feature>
<evidence type="ECO:0000256" key="6">
    <source>
        <dbReference type="ARBA" id="ARBA00022737"/>
    </source>
</evidence>
<reference evidence="12" key="1">
    <citation type="submission" date="2025-08" db="UniProtKB">
        <authorList>
            <consortium name="Ensembl"/>
        </authorList>
    </citation>
    <scope>IDENTIFICATION</scope>
</reference>
<feature type="compositionally biased region" description="Basic and acidic residues" evidence="11">
    <location>
        <begin position="883"/>
        <end position="893"/>
    </location>
</feature>
<dbReference type="GO" id="GO:0005634">
    <property type="term" value="C:nucleus"/>
    <property type="evidence" value="ECO:0007669"/>
    <property type="project" value="UniProtKB-SubCell"/>
</dbReference>
<dbReference type="Proteomes" id="UP000261540">
    <property type="component" value="Unplaced"/>
</dbReference>
<dbReference type="PROSITE" id="PS50176">
    <property type="entry name" value="ARM_REPEAT"/>
    <property type="match status" value="3"/>
</dbReference>
<feature type="compositionally biased region" description="Polar residues" evidence="11">
    <location>
        <begin position="829"/>
        <end position="842"/>
    </location>
</feature>